<dbReference type="InterPro" id="IPR008640">
    <property type="entry name" value="Adhesin_Head_dom"/>
</dbReference>
<evidence type="ECO:0000313" key="3">
    <source>
        <dbReference type="EMBL" id="RAV12214.1"/>
    </source>
</evidence>
<evidence type="ECO:0000259" key="2">
    <source>
        <dbReference type="Pfam" id="PF11962"/>
    </source>
</evidence>
<feature type="domain" description="Peptidase G2 IMC autoproteolytic cleavage" evidence="2">
    <location>
        <begin position="240"/>
        <end position="473"/>
    </location>
</feature>
<sequence>MSAHSEGFKTRAMGKAAHAEGNNSIAIGAHAHAEGRECIANDGSHAEGFGTFAHGWGAHAEGFYTTAIRSESWIVKSTGVGGDKRIDIGSNNLSVGDTMLIAFRYNAPPMIDTISYKNGDYIEFTNISDPSNCLVILRNFSSSSSAPHAEGFNTVSSSYHSHAEGSSTIAKGVSSHAEGAETIALGSSSHAEGTSSVAGGTNSHAAGYYTTADIFAGTAIGSYNKPMAGSATMFNSSADAFVIGNGSSSSRSNAFRVAFNGNVYGLSAFNSSGADYAEYFEWQDGNPNNEDRTGLFVTLDGDKIRKATNEDEFILGVVSVNPSVVGDSHQDDWNQKYLKDKWGRIRYQYIDEPEKKQVITHNPEYEIKYSEPEIGDQGEIIKEGYYEEVLVKEGYVEEIIISPAGQEYLPVLNPEWDSNMEYIPREQRKEWSAIGMMGKLLVRDDGTCVVNGYCTPNGNGIATRVTTGYRVMKRVAPNIILILVK</sequence>
<dbReference type="InterPro" id="IPR011049">
    <property type="entry name" value="Serralysin-like_metalloprot_C"/>
</dbReference>
<dbReference type="Pfam" id="PF05658">
    <property type="entry name" value="YadA_head"/>
    <property type="match status" value="2"/>
</dbReference>
<dbReference type="InterPro" id="IPR021865">
    <property type="entry name" value="Peptidase_G2"/>
</dbReference>
<reference evidence="3 4" key="1">
    <citation type="journal article" date="2009" name="Int. J. Syst. Evol. Microbiol.">
        <title>Paenibacillus contaminans sp. nov., isolated from a contaminated laboratory plate.</title>
        <authorList>
            <person name="Chou J.H."/>
            <person name="Lee J.H."/>
            <person name="Lin M.C."/>
            <person name="Chang P.S."/>
            <person name="Arun A.B."/>
            <person name="Young C.C."/>
            <person name="Chen W.M."/>
        </authorList>
    </citation>
    <scope>NUCLEOTIDE SEQUENCE [LARGE SCALE GENOMIC DNA]</scope>
    <source>
        <strain evidence="3 4">CKOBP-6</strain>
    </source>
</reference>
<name>A0A329LWY3_9BACL</name>
<comment type="caution">
    <text evidence="3">The sequence shown here is derived from an EMBL/GenBank/DDBJ whole genome shotgun (WGS) entry which is preliminary data.</text>
</comment>
<dbReference type="Pfam" id="PF11962">
    <property type="entry name" value="Peptidase_G2"/>
    <property type="match status" value="1"/>
</dbReference>
<keyword evidence="4" id="KW-1185">Reference proteome</keyword>
<feature type="domain" description="Trimeric autotransporter adhesin YadA-like head" evidence="1">
    <location>
        <begin position="12"/>
        <end position="31"/>
    </location>
</feature>
<dbReference type="Gene3D" id="2.150.10.10">
    <property type="entry name" value="Serralysin-like metalloprotease, C-terminal"/>
    <property type="match status" value="2"/>
</dbReference>
<dbReference type="SUPFAM" id="SSF101967">
    <property type="entry name" value="Adhesin YadA, collagen-binding domain"/>
    <property type="match status" value="2"/>
</dbReference>
<evidence type="ECO:0000259" key="1">
    <source>
        <dbReference type="Pfam" id="PF05658"/>
    </source>
</evidence>
<evidence type="ECO:0000313" key="4">
    <source>
        <dbReference type="Proteomes" id="UP000250369"/>
    </source>
</evidence>
<accession>A0A329LWY3</accession>
<dbReference type="Proteomes" id="UP000250369">
    <property type="component" value="Unassembled WGS sequence"/>
</dbReference>
<dbReference type="Gene3D" id="2.40.300.10">
    <property type="entry name" value="Head decoration protein D"/>
    <property type="match status" value="2"/>
</dbReference>
<organism evidence="3 4">
    <name type="scientific">Paenibacillus contaminans</name>
    <dbReference type="NCBI Taxonomy" id="450362"/>
    <lineage>
        <taxon>Bacteria</taxon>
        <taxon>Bacillati</taxon>
        <taxon>Bacillota</taxon>
        <taxon>Bacilli</taxon>
        <taxon>Bacillales</taxon>
        <taxon>Paenibacillaceae</taxon>
        <taxon>Paenibacillus</taxon>
    </lineage>
</organism>
<dbReference type="AlphaFoldDB" id="A0A329LWY3"/>
<dbReference type="EMBL" id="QMFB01000034">
    <property type="protein sequence ID" value="RAV12214.1"/>
    <property type="molecule type" value="Genomic_DNA"/>
</dbReference>
<dbReference type="GO" id="GO:0019867">
    <property type="term" value="C:outer membrane"/>
    <property type="evidence" value="ECO:0007669"/>
    <property type="project" value="InterPro"/>
</dbReference>
<feature type="domain" description="Trimeric autotransporter adhesin YadA-like head" evidence="1">
    <location>
        <begin position="177"/>
        <end position="203"/>
    </location>
</feature>
<proteinExistence type="predicted"/>
<gene>
    <name evidence="3" type="ORF">DQG23_35175</name>
</gene>
<protein>
    <submittedName>
        <fullName evidence="3">Uncharacterized protein</fullName>
    </submittedName>
</protein>